<evidence type="ECO:0000313" key="7">
    <source>
        <dbReference type="EMBL" id="OQS05152.1"/>
    </source>
</evidence>
<dbReference type="InterPro" id="IPR011992">
    <property type="entry name" value="EF-hand-dom_pair"/>
</dbReference>
<dbReference type="Proteomes" id="UP000243217">
    <property type="component" value="Unassembled WGS sequence"/>
</dbReference>
<name>A0A1W0A4D6_9STRA</name>
<dbReference type="Gene3D" id="1.10.238.10">
    <property type="entry name" value="EF-hand"/>
    <property type="match status" value="3"/>
</dbReference>
<feature type="non-terminal residue" evidence="7">
    <location>
        <position position="1"/>
    </location>
</feature>
<dbReference type="PANTHER" id="PTHR20875">
    <property type="entry name" value="EF-HAND CALCIUM-BINDING DOMAIN-CONTAINING PROTEIN 6-RELATED"/>
    <property type="match status" value="1"/>
</dbReference>
<feature type="domain" description="EF-hand" evidence="6">
    <location>
        <begin position="215"/>
        <end position="250"/>
    </location>
</feature>
<dbReference type="PROSITE" id="PS50222">
    <property type="entry name" value="EF_HAND_2"/>
    <property type="match status" value="2"/>
</dbReference>
<feature type="region of interest" description="Disordered" evidence="5">
    <location>
        <begin position="560"/>
        <end position="599"/>
    </location>
</feature>
<evidence type="ECO:0000259" key="6">
    <source>
        <dbReference type="PROSITE" id="PS50222"/>
    </source>
</evidence>
<gene>
    <name evidence="7" type="ORF">THRCLA_20705</name>
</gene>
<feature type="compositionally biased region" description="Low complexity" evidence="5">
    <location>
        <begin position="582"/>
        <end position="592"/>
    </location>
</feature>
<dbReference type="OrthoDB" id="26525at2759"/>
<keyword evidence="3" id="KW-0862">Zinc</keyword>
<evidence type="ECO:0000256" key="4">
    <source>
        <dbReference type="ARBA" id="ARBA00022837"/>
    </source>
</evidence>
<evidence type="ECO:0000313" key="8">
    <source>
        <dbReference type="Proteomes" id="UP000243217"/>
    </source>
</evidence>
<dbReference type="SMART" id="SM00054">
    <property type="entry name" value="EFh"/>
    <property type="match status" value="5"/>
</dbReference>
<evidence type="ECO:0000256" key="3">
    <source>
        <dbReference type="ARBA" id="ARBA00022833"/>
    </source>
</evidence>
<evidence type="ECO:0000256" key="1">
    <source>
        <dbReference type="ARBA" id="ARBA00022723"/>
    </source>
</evidence>
<dbReference type="SUPFAM" id="SSF47473">
    <property type="entry name" value="EF-hand"/>
    <property type="match status" value="2"/>
</dbReference>
<keyword evidence="4" id="KW-0106">Calcium</keyword>
<dbReference type="CDD" id="cd00051">
    <property type="entry name" value="EFh"/>
    <property type="match status" value="2"/>
</dbReference>
<dbReference type="InterPro" id="IPR018247">
    <property type="entry name" value="EF_Hand_1_Ca_BS"/>
</dbReference>
<dbReference type="AlphaFoldDB" id="A0A1W0A4D6"/>
<dbReference type="PROSITE" id="PS00018">
    <property type="entry name" value="EF_HAND_1"/>
    <property type="match status" value="2"/>
</dbReference>
<evidence type="ECO:0000256" key="2">
    <source>
        <dbReference type="ARBA" id="ARBA00022771"/>
    </source>
</evidence>
<keyword evidence="8" id="KW-1185">Reference proteome</keyword>
<protein>
    <recommendedName>
        <fullName evidence="6">EF-hand domain-containing protein</fullName>
    </recommendedName>
</protein>
<feature type="domain" description="EF-hand" evidence="6">
    <location>
        <begin position="483"/>
        <end position="518"/>
    </location>
</feature>
<dbReference type="STRING" id="74557.A0A1W0A4D6"/>
<dbReference type="PANTHER" id="PTHR20875:SF0">
    <property type="entry name" value="GH12158P"/>
    <property type="match status" value="1"/>
</dbReference>
<organism evidence="7 8">
    <name type="scientific">Thraustotheca clavata</name>
    <dbReference type="NCBI Taxonomy" id="74557"/>
    <lineage>
        <taxon>Eukaryota</taxon>
        <taxon>Sar</taxon>
        <taxon>Stramenopiles</taxon>
        <taxon>Oomycota</taxon>
        <taxon>Saprolegniomycetes</taxon>
        <taxon>Saprolegniales</taxon>
        <taxon>Achlyaceae</taxon>
        <taxon>Thraustotheca</taxon>
    </lineage>
</organism>
<sequence>ILRQHKLRLSPSELRQLCTIISPTPTGMPAPGQISATAYHTFVNHNPKKISTLLLAGRKIVGPGPIGDVDPVFNRFNSLGTGNATLTQLLKHLTDLAFEQNIPSIDIKDFVYLVQHTGADCGGDGSIVIDRFLASVREAAERRNMKHGFITPYDSPNFAKGCYMLIGELKRCAKTLDGKFDFSIPFHLFDTEYIGYITPSQFEATIREMNIGQYLNENEIKSFLRRFELNAHGGISYEEFCRFATTNDQSHHLLSSWNDPKLVSAMKEAFASQLPPHGTETFANVFKRMCLIADKDNTGMLSTAKLEKLFEALDISLPRKSKKDKPYLIEALAHHANSADAIPYDTFCEVYLACMQSPSEEKREINAVLALELHTELQKAQTKSNHRFDFKEACELYQNKLSGSDFKELLWMTGLRYPFAQEELSALHSYFLSPSTQQWDTNLFCDFAVRGPKVFESGESRGKVDAVIAQIQQNILDIVKNEKDANKFHKLFLEYDTNQDGSISTDEFLLVLDAMGLSKGLTGAEKTSILYFFDSNQDNAIDYQEFFHFAENADKILQSKVDPTKEPPKPAPSPEKEKPKSPSKQAAPSPTKDQMQALQHQGQFTRLGRQLVLLALLDQQLPRPFVFGKYFVKYKSNGDGVVASKFGQILEKFLDTVLHANKHAKVANIDVNLIRDHYLVHETGLVKTSIFLKEFTTAQMLALDSKVVAQLRQDGSDQEEDISLSGSSSDSDNSSICQKKQISIGVVLDRVLLNANWSSDKYGKCEKKLLEYEATSRLRLKTFTQWLGSLKLPWKKSDLDAIAMSCKIHRNYVDPSRFVNEMNAAITRASGMSTSRSLSPVKETTTIRTLMTKLYQSFLAAAQRNINGLHLLEKCDVHCRGTIEWREFSTVLMLLECPISSSELSVLQNALQSKNHCPYRAFGTLLETYATSPETQRNTYQPHPPVSFASTPTPTFGGRTIMNPTSNLNPQALEDELQTYFHSNQVDSQRFLALCQKYDGQRTGFVTLDGFYAVLRQLGIYVPPNVCSQVSARFSATFSDTIDYIEFGQVVLVDPTPRSRNIPLLTQNSTSLRREDAPVLTARTVETWLKEAATEEEKSHFNQMYNSIFEYKKHTKAPDARLTPRTQQRKEPATATWNCPVCFHSQSMALNACEICGSKNIHRESTKNNEFEVIVQCPICAFRNKPSAPACSLCQTPLSNTKTEVTRPTQALHISHSNDGWLT</sequence>
<comment type="caution">
    <text evidence="7">The sequence shown here is derived from an EMBL/GenBank/DDBJ whole genome shotgun (WGS) entry which is preliminary data.</text>
</comment>
<dbReference type="EMBL" id="JNBS01000497">
    <property type="protein sequence ID" value="OQS05152.1"/>
    <property type="molecule type" value="Genomic_DNA"/>
</dbReference>
<accession>A0A1W0A4D6</accession>
<proteinExistence type="predicted"/>
<evidence type="ECO:0000256" key="5">
    <source>
        <dbReference type="SAM" id="MobiDB-lite"/>
    </source>
</evidence>
<keyword evidence="1" id="KW-0479">Metal-binding</keyword>
<dbReference type="GO" id="GO:0005509">
    <property type="term" value="F:calcium ion binding"/>
    <property type="evidence" value="ECO:0007669"/>
    <property type="project" value="InterPro"/>
</dbReference>
<dbReference type="GO" id="GO:0008270">
    <property type="term" value="F:zinc ion binding"/>
    <property type="evidence" value="ECO:0007669"/>
    <property type="project" value="UniProtKB-KW"/>
</dbReference>
<keyword evidence="2" id="KW-0863">Zinc-finger</keyword>
<dbReference type="InterPro" id="IPR001876">
    <property type="entry name" value="Znf_RanBP2"/>
</dbReference>
<dbReference type="InterPro" id="IPR002048">
    <property type="entry name" value="EF_hand_dom"/>
</dbReference>
<dbReference type="InterPro" id="IPR052603">
    <property type="entry name" value="EFCB6"/>
</dbReference>
<reference evidence="7 8" key="1">
    <citation type="journal article" date="2014" name="Genome Biol. Evol.">
        <title>The secreted proteins of Achlya hypogyna and Thraustotheca clavata identify the ancestral oomycete secretome and reveal gene acquisitions by horizontal gene transfer.</title>
        <authorList>
            <person name="Misner I."/>
            <person name="Blouin N."/>
            <person name="Leonard G."/>
            <person name="Richards T.A."/>
            <person name="Lane C.E."/>
        </authorList>
    </citation>
    <scope>NUCLEOTIDE SEQUENCE [LARGE SCALE GENOMIC DNA]</scope>
    <source>
        <strain evidence="7 8">ATCC 34112</strain>
    </source>
</reference>
<dbReference type="SMART" id="SM00547">
    <property type="entry name" value="ZnF_RBZ"/>
    <property type="match status" value="2"/>
</dbReference>
<dbReference type="Pfam" id="PF13833">
    <property type="entry name" value="EF-hand_8"/>
    <property type="match status" value="1"/>
</dbReference>
<feature type="compositionally biased region" description="Basic and acidic residues" evidence="5">
    <location>
        <begin position="562"/>
        <end position="580"/>
    </location>
</feature>